<keyword evidence="12" id="KW-1185">Reference proteome</keyword>
<evidence type="ECO:0000313" key="11">
    <source>
        <dbReference type="EMBL" id="RLK03629.1"/>
    </source>
</evidence>
<dbReference type="Proteomes" id="UP000271700">
    <property type="component" value="Unassembled WGS sequence"/>
</dbReference>
<comment type="similarity">
    <text evidence="2">Belongs to the TsaE family.</text>
</comment>
<organism evidence="11 12">
    <name type="scientific">Ruegeria conchae</name>
    <dbReference type="NCBI Taxonomy" id="981384"/>
    <lineage>
        <taxon>Bacteria</taxon>
        <taxon>Pseudomonadati</taxon>
        <taxon>Pseudomonadota</taxon>
        <taxon>Alphaproteobacteria</taxon>
        <taxon>Rhodobacterales</taxon>
        <taxon>Roseobacteraceae</taxon>
        <taxon>Ruegeria</taxon>
    </lineage>
</organism>
<keyword evidence="5" id="KW-0819">tRNA processing</keyword>
<dbReference type="EMBL" id="RCCT01000004">
    <property type="protein sequence ID" value="RLK03629.1"/>
    <property type="molecule type" value="Genomic_DNA"/>
</dbReference>
<dbReference type="AlphaFoldDB" id="A0A497Z591"/>
<dbReference type="OrthoDB" id="9800307at2"/>
<comment type="caution">
    <text evidence="11">The sequence shown here is derived from an EMBL/GenBank/DDBJ whole genome shotgun (WGS) entry which is preliminary data.</text>
</comment>
<keyword evidence="7" id="KW-0547">Nucleotide-binding</keyword>
<dbReference type="GO" id="GO:0002949">
    <property type="term" value="P:tRNA threonylcarbamoyladenosine modification"/>
    <property type="evidence" value="ECO:0007669"/>
    <property type="project" value="InterPro"/>
</dbReference>
<dbReference type="RefSeq" id="WP_010443004.1">
    <property type="nucleotide sequence ID" value="NZ_AEYW01000022.1"/>
</dbReference>
<comment type="subcellular location">
    <subcellularLocation>
        <location evidence="1">Cytoplasm</location>
    </subcellularLocation>
</comment>
<evidence type="ECO:0000256" key="7">
    <source>
        <dbReference type="ARBA" id="ARBA00022741"/>
    </source>
</evidence>
<dbReference type="InterPro" id="IPR027417">
    <property type="entry name" value="P-loop_NTPase"/>
</dbReference>
<reference evidence="11 12" key="1">
    <citation type="submission" date="2018-10" db="EMBL/GenBank/DDBJ databases">
        <title>Genomic Encyclopedia of Archaeal and Bacterial Type Strains, Phase II (KMG-II): from individual species to whole genera.</title>
        <authorList>
            <person name="Goeker M."/>
        </authorList>
    </citation>
    <scope>NUCLEOTIDE SEQUENCE [LARGE SCALE GENOMIC DNA]</scope>
    <source>
        <strain evidence="11 12">DSM 29317</strain>
    </source>
</reference>
<evidence type="ECO:0000256" key="4">
    <source>
        <dbReference type="ARBA" id="ARBA00022490"/>
    </source>
</evidence>
<evidence type="ECO:0000313" key="12">
    <source>
        <dbReference type="Proteomes" id="UP000271700"/>
    </source>
</evidence>
<name>A0A497Z591_9RHOB</name>
<protein>
    <recommendedName>
        <fullName evidence="3">tRNA threonylcarbamoyladenosine biosynthesis protein TsaE</fullName>
    </recommendedName>
    <alternativeName>
        <fullName evidence="10">t(6)A37 threonylcarbamoyladenosine biosynthesis protein TsaE</fullName>
    </alternativeName>
</protein>
<dbReference type="STRING" id="981384.GCA_000192475_00629"/>
<dbReference type="GO" id="GO:0005524">
    <property type="term" value="F:ATP binding"/>
    <property type="evidence" value="ECO:0007669"/>
    <property type="project" value="UniProtKB-KW"/>
</dbReference>
<dbReference type="NCBIfam" id="TIGR00150">
    <property type="entry name" value="T6A_YjeE"/>
    <property type="match status" value="1"/>
</dbReference>
<evidence type="ECO:0000256" key="3">
    <source>
        <dbReference type="ARBA" id="ARBA00019010"/>
    </source>
</evidence>
<evidence type="ECO:0000256" key="1">
    <source>
        <dbReference type="ARBA" id="ARBA00004496"/>
    </source>
</evidence>
<evidence type="ECO:0000256" key="9">
    <source>
        <dbReference type="ARBA" id="ARBA00022842"/>
    </source>
</evidence>
<dbReference type="GO" id="GO:0005737">
    <property type="term" value="C:cytoplasm"/>
    <property type="evidence" value="ECO:0007669"/>
    <property type="project" value="UniProtKB-SubCell"/>
</dbReference>
<dbReference type="GO" id="GO:0046872">
    <property type="term" value="F:metal ion binding"/>
    <property type="evidence" value="ECO:0007669"/>
    <property type="project" value="UniProtKB-KW"/>
</dbReference>
<proteinExistence type="inferred from homology"/>
<evidence type="ECO:0000256" key="8">
    <source>
        <dbReference type="ARBA" id="ARBA00022840"/>
    </source>
</evidence>
<keyword evidence="4" id="KW-0963">Cytoplasm</keyword>
<dbReference type="PANTHER" id="PTHR33540:SF2">
    <property type="entry name" value="TRNA THREONYLCARBAMOYLADENOSINE BIOSYNTHESIS PROTEIN TSAE"/>
    <property type="match status" value="1"/>
</dbReference>
<keyword evidence="9" id="KW-0460">Magnesium</keyword>
<sequence length="156" mass="17287">MNAPLKLTLKSPQDTAEIATRLGGALQPGDTILLEGSIGSGKTHFARALIQSTLIKPEDVPSPTYTLVQVYETRIGEIWHSDLYRLASVEEIEELGLVDAFDTSICLIEWPEKLGPLSPQSALLVHFATDPDDQDTRQVSLTWSDPKWSTRLEMIQ</sequence>
<accession>A0A497Z591</accession>
<evidence type="ECO:0000256" key="5">
    <source>
        <dbReference type="ARBA" id="ARBA00022694"/>
    </source>
</evidence>
<keyword evidence="8" id="KW-0067">ATP-binding</keyword>
<gene>
    <name evidence="11" type="ORF">CLV75_3008</name>
</gene>
<evidence type="ECO:0000256" key="10">
    <source>
        <dbReference type="ARBA" id="ARBA00032441"/>
    </source>
</evidence>
<dbReference type="SUPFAM" id="SSF52540">
    <property type="entry name" value="P-loop containing nucleoside triphosphate hydrolases"/>
    <property type="match status" value="1"/>
</dbReference>
<keyword evidence="6" id="KW-0479">Metal-binding</keyword>
<dbReference type="Gene3D" id="3.40.50.300">
    <property type="entry name" value="P-loop containing nucleotide triphosphate hydrolases"/>
    <property type="match status" value="1"/>
</dbReference>
<dbReference type="PANTHER" id="PTHR33540">
    <property type="entry name" value="TRNA THREONYLCARBAMOYLADENOSINE BIOSYNTHESIS PROTEIN TSAE"/>
    <property type="match status" value="1"/>
</dbReference>
<evidence type="ECO:0000256" key="2">
    <source>
        <dbReference type="ARBA" id="ARBA00007599"/>
    </source>
</evidence>
<evidence type="ECO:0000256" key="6">
    <source>
        <dbReference type="ARBA" id="ARBA00022723"/>
    </source>
</evidence>
<dbReference type="Pfam" id="PF02367">
    <property type="entry name" value="TsaE"/>
    <property type="match status" value="1"/>
</dbReference>
<dbReference type="InterPro" id="IPR003442">
    <property type="entry name" value="T6A_TsaE"/>
</dbReference>